<organism evidence="1 2">
    <name type="scientific">Flavobacterium fluviale</name>
    <dbReference type="NCBI Taxonomy" id="2249356"/>
    <lineage>
        <taxon>Bacteria</taxon>
        <taxon>Pseudomonadati</taxon>
        <taxon>Bacteroidota</taxon>
        <taxon>Flavobacteriia</taxon>
        <taxon>Flavobacteriales</taxon>
        <taxon>Flavobacteriaceae</taxon>
        <taxon>Flavobacterium</taxon>
    </lineage>
</organism>
<dbReference type="OrthoDB" id="1121506at2"/>
<dbReference type="Proteomes" id="UP000251561">
    <property type="component" value="Chromosome"/>
</dbReference>
<dbReference type="KEGG" id="ffl:HYN86_09705"/>
<proteinExistence type="predicted"/>
<sequence>MKTLNKIILIVLSIFMFSCEDILEEDITNDIVQIISPTKDAVIESNVANFKWNSLKGANKYRIQIYQFDQVLILDSLTTKTNLTLPLEAGSYMWRVRAENYAYQSTYSFPSNFSTNIPDDLTNQQVILLTPDNDKYLNFTNITLNWQELDKATSYSVRVVNTATGQEVYPQTDVTDTFITLDLPTLADGNYEWRVKAKNADTETKQYGAKRFNIDTTAPNQPKNATPADNSTQTVNTSINYTWSIATDTGTVKSPISYVIEISSDVDFTSIFQTLNSNTTSLQYTFSNTGIYYWRVRAIDIAGNIGTNSTGFKITVN</sequence>
<dbReference type="SUPFAM" id="SSF49265">
    <property type="entry name" value="Fibronectin type III"/>
    <property type="match status" value="1"/>
</dbReference>
<dbReference type="EMBL" id="CP030261">
    <property type="protein sequence ID" value="AXB56850.1"/>
    <property type="molecule type" value="Genomic_DNA"/>
</dbReference>
<reference evidence="1 2" key="1">
    <citation type="submission" date="2018-06" db="EMBL/GenBank/DDBJ databases">
        <title>Genome sequencing of Flavobacterium.</title>
        <authorList>
            <person name="Baek M.-G."/>
            <person name="Yi H."/>
        </authorList>
    </citation>
    <scope>NUCLEOTIDE SEQUENCE [LARGE SCALE GENOMIC DNA]</scope>
    <source>
        <strain evidence="1 2">HYN0086</strain>
    </source>
</reference>
<dbReference type="Gene3D" id="2.60.40.10">
    <property type="entry name" value="Immunoglobulins"/>
    <property type="match status" value="3"/>
</dbReference>
<dbReference type="PROSITE" id="PS51257">
    <property type="entry name" value="PROKAR_LIPOPROTEIN"/>
    <property type="match status" value="1"/>
</dbReference>
<protein>
    <recommendedName>
        <fullName evidence="3">Fibronectin type-III domain-containing protein</fullName>
    </recommendedName>
</protein>
<gene>
    <name evidence="1" type="ORF">HYN86_09705</name>
</gene>
<accession>A0A344LSF8</accession>
<evidence type="ECO:0000313" key="2">
    <source>
        <dbReference type="Proteomes" id="UP000251561"/>
    </source>
</evidence>
<keyword evidence="2" id="KW-1185">Reference proteome</keyword>
<evidence type="ECO:0008006" key="3">
    <source>
        <dbReference type="Google" id="ProtNLM"/>
    </source>
</evidence>
<evidence type="ECO:0000313" key="1">
    <source>
        <dbReference type="EMBL" id="AXB56850.1"/>
    </source>
</evidence>
<name>A0A344LSF8_9FLAO</name>
<dbReference type="RefSeq" id="WP_113677835.1">
    <property type="nucleotide sequence ID" value="NZ_CP030261.1"/>
</dbReference>
<dbReference type="InterPro" id="IPR036116">
    <property type="entry name" value="FN3_sf"/>
</dbReference>
<dbReference type="InterPro" id="IPR013783">
    <property type="entry name" value="Ig-like_fold"/>
</dbReference>
<dbReference type="AlphaFoldDB" id="A0A344LSF8"/>